<dbReference type="EMBL" id="UYRU01050603">
    <property type="protein sequence ID" value="VDN11066.1"/>
    <property type="molecule type" value="Genomic_DNA"/>
</dbReference>
<feature type="compositionally biased region" description="Acidic residues" evidence="1">
    <location>
        <begin position="85"/>
        <end position="97"/>
    </location>
</feature>
<dbReference type="Proteomes" id="UP000281553">
    <property type="component" value="Unassembled WGS sequence"/>
</dbReference>
<proteinExistence type="predicted"/>
<evidence type="ECO:0000313" key="3">
    <source>
        <dbReference type="Proteomes" id="UP000281553"/>
    </source>
</evidence>
<dbReference type="AlphaFoldDB" id="A0A3P7NZR9"/>
<protein>
    <submittedName>
        <fullName evidence="2">Uncharacterized protein</fullName>
    </submittedName>
</protein>
<evidence type="ECO:0000313" key="2">
    <source>
        <dbReference type="EMBL" id="VDN11066.1"/>
    </source>
</evidence>
<feature type="region of interest" description="Disordered" evidence="1">
    <location>
        <begin position="85"/>
        <end position="121"/>
    </location>
</feature>
<reference evidence="2 3" key="1">
    <citation type="submission" date="2018-11" db="EMBL/GenBank/DDBJ databases">
        <authorList>
            <consortium name="Pathogen Informatics"/>
        </authorList>
    </citation>
    <scope>NUCLEOTIDE SEQUENCE [LARGE SCALE GENOMIC DNA]</scope>
</reference>
<keyword evidence="3" id="KW-1185">Reference proteome</keyword>
<evidence type="ECO:0000256" key="1">
    <source>
        <dbReference type="SAM" id="MobiDB-lite"/>
    </source>
</evidence>
<name>A0A3P7NZR9_DIBLA</name>
<organism evidence="2 3">
    <name type="scientific">Dibothriocephalus latus</name>
    <name type="common">Fish tapeworm</name>
    <name type="synonym">Diphyllobothrium latum</name>
    <dbReference type="NCBI Taxonomy" id="60516"/>
    <lineage>
        <taxon>Eukaryota</taxon>
        <taxon>Metazoa</taxon>
        <taxon>Spiralia</taxon>
        <taxon>Lophotrochozoa</taxon>
        <taxon>Platyhelminthes</taxon>
        <taxon>Cestoda</taxon>
        <taxon>Eucestoda</taxon>
        <taxon>Diphyllobothriidea</taxon>
        <taxon>Diphyllobothriidae</taxon>
        <taxon>Dibothriocephalus</taxon>
    </lineage>
</organism>
<sequence length="160" mass="17733">MEYSNRTLVREAEAAVAPKKISSAPAFVMRLPIMQVFTEAKDALDSGQPSVVLPSSAIRFPMSDESNGFFFCIFKKEVVLLKQDEEEEVEAEGEEGEEKAKGAKKKPKKATNTNLIPLADSPQISTQRPLLGVLYRHDVQVKFSSASDRDERKGLPSLFT</sequence>
<accession>A0A3P7NZR9</accession>
<gene>
    <name evidence="2" type="ORF">DILT_LOCUS6897</name>
</gene>